<dbReference type="GO" id="GO:0003676">
    <property type="term" value="F:nucleic acid binding"/>
    <property type="evidence" value="ECO:0007669"/>
    <property type="project" value="InterPro"/>
</dbReference>
<evidence type="ECO:0000313" key="3">
    <source>
        <dbReference type="EMBL" id="GFP75947.1"/>
    </source>
</evidence>
<evidence type="ECO:0000256" key="2">
    <source>
        <dbReference type="HAMAP-Rule" id="MF_00048"/>
    </source>
</evidence>
<dbReference type="AlphaFoldDB" id="A0A6V8SFI3"/>
<dbReference type="PANTHER" id="PTHR34039">
    <property type="entry name" value="UPF0102 PROTEIN YRAN"/>
    <property type="match status" value="1"/>
</dbReference>
<keyword evidence="4" id="KW-1185">Reference proteome</keyword>
<proteinExistence type="inferred from homology"/>
<dbReference type="InterPro" id="IPR003509">
    <property type="entry name" value="UPF0102_YraN-like"/>
</dbReference>
<dbReference type="HAMAP" id="MF_00048">
    <property type="entry name" value="UPF0102"/>
    <property type="match status" value="1"/>
</dbReference>
<organism evidence="3 4">
    <name type="scientific">Clostridium fungisolvens</name>
    <dbReference type="NCBI Taxonomy" id="1604897"/>
    <lineage>
        <taxon>Bacteria</taxon>
        <taxon>Bacillati</taxon>
        <taxon>Bacillota</taxon>
        <taxon>Clostridia</taxon>
        <taxon>Eubacteriales</taxon>
        <taxon>Clostridiaceae</taxon>
        <taxon>Clostridium</taxon>
    </lineage>
</organism>
<dbReference type="EMBL" id="BLZR01000001">
    <property type="protein sequence ID" value="GFP75947.1"/>
    <property type="molecule type" value="Genomic_DNA"/>
</dbReference>
<accession>A0A6V8SFI3</accession>
<dbReference type="RefSeq" id="WP_183277415.1">
    <property type="nucleotide sequence ID" value="NZ_BLZR01000001.1"/>
</dbReference>
<dbReference type="Proteomes" id="UP000580568">
    <property type="component" value="Unassembled WGS sequence"/>
</dbReference>
<evidence type="ECO:0000256" key="1">
    <source>
        <dbReference type="ARBA" id="ARBA00006738"/>
    </source>
</evidence>
<dbReference type="InterPro" id="IPR011335">
    <property type="entry name" value="Restrct_endonuc-II-like"/>
</dbReference>
<comment type="caution">
    <text evidence="3">The sequence shown here is derived from an EMBL/GenBank/DDBJ whole genome shotgun (WGS) entry which is preliminary data.</text>
</comment>
<protein>
    <recommendedName>
        <fullName evidence="2">UPF0102 protein bsdtw1_02040</fullName>
    </recommendedName>
</protein>
<reference evidence="3 4" key="1">
    <citation type="submission" date="2020-07" db="EMBL/GenBank/DDBJ databases">
        <title>A new beta-1,3-glucan-decomposing anaerobic bacterium isolated from anoxic soil subjected to biological soil disinfestation.</title>
        <authorList>
            <person name="Ueki A."/>
            <person name="Tonouchi A."/>
        </authorList>
    </citation>
    <scope>NUCLEOTIDE SEQUENCE [LARGE SCALE GENOMIC DNA]</scope>
    <source>
        <strain evidence="3 4">TW1</strain>
    </source>
</reference>
<dbReference type="InterPro" id="IPR011856">
    <property type="entry name" value="tRNA_endonuc-like_dom_sf"/>
</dbReference>
<gene>
    <name evidence="3" type="ORF">bsdtw1_02040</name>
</gene>
<name>A0A6V8SFI3_9CLOT</name>
<evidence type="ECO:0000313" key="4">
    <source>
        <dbReference type="Proteomes" id="UP000580568"/>
    </source>
</evidence>
<dbReference type="NCBIfam" id="NF009150">
    <property type="entry name" value="PRK12497.1-3"/>
    <property type="match status" value="1"/>
</dbReference>
<sequence length="121" mass="14134">MKKMNKSIGTTGENIACNLLLSEKYNIIKKNFNCRNGEIDIIGWDKEILCFIEVKTRYDLGFGSPMEAVSFSKVLSIKRVAKYFIHKYQLYNVNARFDIIEVYLNHKNTEIKTNLIKDAFR</sequence>
<dbReference type="Gene3D" id="3.40.1350.10">
    <property type="match status" value="1"/>
</dbReference>
<dbReference type="Pfam" id="PF02021">
    <property type="entry name" value="UPF0102"/>
    <property type="match status" value="1"/>
</dbReference>
<dbReference type="PANTHER" id="PTHR34039:SF1">
    <property type="entry name" value="UPF0102 PROTEIN YRAN"/>
    <property type="match status" value="1"/>
</dbReference>
<dbReference type="SUPFAM" id="SSF52980">
    <property type="entry name" value="Restriction endonuclease-like"/>
    <property type="match status" value="1"/>
</dbReference>
<comment type="similarity">
    <text evidence="1 2">Belongs to the UPF0102 family.</text>
</comment>